<keyword evidence="4" id="KW-1185">Reference proteome</keyword>
<dbReference type="CDD" id="cd03808">
    <property type="entry name" value="GT4_CapM-like"/>
    <property type="match status" value="1"/>
</dbReference>
<dbReference type="Pfam" id="PF00534">
    <property type="entry name" value="Glycos_transf_1"/>
    <property type="match status" value="1"/>
</dbReference>
<proteinExistence type="predicted"/>
<evidence type="ECO:0000259" key="1">
    <source>
        <dbReference type="Pfam" id="PF00534"/>
    </source>
</evidence>
<name>A0A1E5UEY6_9FLAO</name>
<dbReference type="GO" id="GO:0016757">
    <property type="term" value="F:glycosyltransferase activity"/>
    <property type="evidence" value="ECO:0007669"/>
    <property type="project" value="InterPro"/>
</dbReference>
<evidence type="ECO:0000313" key="3">
    <source>
        <dbReference type="EMBL" id="OEL11440.1"/>
    </source>
</evidence>
<dbReference type="Pfam" id="PF13439">
    <property type="entry name" value="Glyco_transf_4"/>
    <property type="match status" value="1"/>
</dbReference>
<dbReference type="InterPro" id="IPR050194">
    <property type="entry name" value="Glycosyltransferase_grp1"/>
</dbReference>
<feature type="domain" description="Glycosyl transferase family 1" evidence="1">
    <location>
        <begin position="133"/>
        <end position="301"/>
    </location>
</feature>
<keyword evidence="3" id="KW-0808">Transferase</keyword>
<reference evidence="3 4" key="1">
    <citation type="submission" date="2016-09" db="EMBL/GenBank/DDBJ databases">
        <authorList>
            <person name="Capua I."/>
            <person name="De Benedictis P."/>
            <person name="Joannis T."/>
            <person name="Lombin L.H."/>
            <person name="Cattoli G."/>
        </authorList>
    </citation>
    <scope>NUCLEOTIDE SEQUENCE [LARGE SCALE GENOMIC DNA]</scope>
    <source>
        <strain evidence="3 4">NRS-1</strain>
    </source>
</reference>
<dbReference type="AlphaFoldDB" id="A0A1E5UEY6"/>
<dbReference type="InterPro" id="IPR028098">
    <property type="entry name" value="Glyco_trans_4-like_N"/>
</dbReference>
<feature type="domain" description="Glycosyltransferase subfamily 4-like N-terminal" evidence="2">
    <location>
        <begin position="7"/>
        <end position="113"/>
    </location>
</feature>
<organism evidence="3 4">
    <name type="scientific">Cloacibacterium normanense</name>
    <dbReference type="NCBI Taxonomy" id="237258"/>
    <lineage>
        <taxon>Bacteria</taxon>
        <taxon>Pseudomonadati</taxon>
        <taxon>Bacteroidota</taxon>
        <taxon>Flavobacteriia</taxon>
        <taxon>Flavobacteriales</taxon>
        <taxon>Weeksellaceae</taxon>
    </lineage>
</organism>
<dbReference type="PANTHER" id="PTHR45947:SF3">
    <property type="entry name" value="SULFOQUINOVOSYL TRANSFERASE SQD2"/>
    <property type="match status" value="1"/>
</dbReference>
<dbReference type="Gene3D" id="3.40.50.2000">
    <property type="entry name" value="Glycogen Phosphorylase B"/>
    <property type="match status" value="2"/>
</dbReference>
<dbReference type="SUPFAM" id="SSF53756">
    <property type="entry name" value="UDP-Glycosyltransferase/glycogen phosphorylase"/>
    <property type="match status" value="1"/>
</dbReference>
<dbReference type="Proteomes" id="UP000095601">
    <property type="component" value="Unassembled WGS sequence"/>
</dbReference>
<dbReference type="PATRIC" id="fig|237258.4.peg.2242"/>
<dbReference type="EMBL" id="MKGI01000041">
    <property type="protein sequence ID" value="OEL11440.1"/>
    <property type="molecule type" value="Genomic_DNA"/>
</dbReference>
<protein>
    <submittedName>
        <fullName evidence="3">Glycosyl transferases group 1 family protein</fullName>
    </submittedName>
</protein>
<dbReference type="PANTHER" id="PTHR45947">
    <property type="entry name" value="SULFOQUINOVOSYL TRANSFERASE SQD2"/>
    <property type="match status" value="1"/>
</dbReference>
<sequence length="332" mass="38275">MHRPISLRQDLKSLWNLYWYFKKEKPAIIHSITPKAGLLSMMAGKLAGVPVRMHTFTGLIFPHKYGYMKRTLIIMDKILCRCATHVYPEGRGVKEDLQKHNITNKPLKIIANGNVNGVDVDYYHPEAFSEENKKQLRASLRIKEEDFVFVFVGRLVIDKGVRELVKAFDALSKQHQNIKLILVGPRENAHNPKKRAMFHTINQNQKIITVGFQDDVRPYYAVSNVLMLPSYREGFPNAVLQAGAMGLPSIVSDIPGCNEIIEHEVNGLLVPKKNHQELQKAMEKVFKNPYFLLNLKKNARNKVVESFDKNFVWQELKKEYENALDKLKLQKK</sequence>
<evidence type="ECO:0000259" key="2">
    <source>
        <dbReference type="Pfam" id="PF13439"/>
    </source>
</evidence>
<dbReference type="InterPro" id="IPR001296">
    <property type="entry name" value="Glyco_trans_1"/>
</dbReference>
<comment type="caution">
    <text evidence="3">The sequence shown here is derived from an EMBL/GenBank/DDBJ whole genome shotgun (WGS) entry which is preliminary data.</text>
</comment>
<dbReference type="STRING" id="237258.SAMN04489756_11029"/>
<gene>
    <name evidence="3" type="ORF">BHF72_2081</name>
</gene>
<accession>A0A1E5UEY6</accession>
<evidence type="ECO:0000313" key="4">
    <source>
        <dbReference type="Proteomes" id="UP000095601"/>
    </source>
</evidence>